<feature type="transmembrane region" description="Helical" evidence="7">
    <location>
        <begin position="363"/>
        <end position="383"/>
    </location>
</feature>
<dbReference type="InterPro" id="IPR036938">
    <property type="entry name" value="PAP2/HPO_sf"/>
</dbReference>
<comment type="subcellular location">
    <subcellularLocation>
        <location evidence="1">Cell membrane</location>
        <topology evidence="1">Multi-pass membrane protein</topology>
    </subcellularLocation>
</comment>
<accession>A0A5J6N274</accession>
<feature type="transmembrane region" description="Helical" evidence="7">
    <location>
        <begin position="34"/>
        <end position="52"/>
    </location>
</feature>
<keyword evidence="5 7" id="KW-1133">Transmembrane helix</keyword>
<dbReference type="Pfam" id="PF01569">
    <property type="entry name" value="PAP2"/>
    <property type="match status" value="1"/>
</dbReference>
<evidence type="ECO:0000313" key="9">
    <source>
        <dbReference type="EMBL" id="QEX23085.1"/>
    </source>
</evidence>
<dbReference type="Proteomes" id="UP000325797">
    <property type="component" value="Chromosome"/>
</dbReference>
<dbReference type="SUPFAM" id="SSF48317">
    <property type="entry name" value="Acid phosphatase/Vanadium-dependent haloperoxidase"/>
    <property type="match status" value="1"/>
</dbReference>
<evidence type="ECO:0000256" key="3">
    <source>
        <dbReference type="ARBA" id="ARBA00022475"/>
    </source>
</evidence>
<feature type="transmembrane region" description="Helical" evidence="7">
    <location>
        <begin position="179"/>
        <end position="201"/>
    </location>
</feature>
<name>A0A5J6N274_9PROT</name>
<keyword evidence="3" id="KW-1003">Cell membrane</keyword>
<dbReference type="InterPro" id="IPR032818">
    <property type="entry name" value="DedA-like"/>
</dbReference>
<feature type="transmembrane region" description="Helical" evidence="7">
    <location>
        <begin position="293"/>
        <end position="318"/>
    </location>
</feature>
<dbReference type="InterPro" id="IPR000326">
    <property type="entry name" value="PAP2/HPO"/>
</dbReference>
<organism evidence="9 10">
    <name type="scientific">Hypericibacter adhaerens</name>
    <dbReference type="NCBI Taxonomy" id="2602016"/>
    <lineage>
        <taxon>Bacteria</taxon>
        <taxon>Pseudomonadati</taxon>
        <taxon>Pseudomonadota</taxon>
        <taxon>Alphaproteobacteria</taxon>
        <taxon>Rhodospirillales</taxon>
        <taxon>Dongiaceae</taxon>
        <taxon>Hypericibacter</taxon>
    </lineage>
</organism>
<evidence type="ECO:0000256" key="7">
    <source>
        <dbReference type="SAM" id="Phobius"/>
    </source>
</evidence>
<keyword evidence="4 7" id="KW-0812">Transmembrane</keyword>
<dbReference type="Pfam" id="PF14067">
    <property type="entry name" value="LssY_C"/>
    <property type="match status" value="1"/>
</dbReference>
<feature type="domain" description="Phosphatidic acid phosphatase type 2/haloperoxidase" evidence="8">
    <location>
        <begin position="326"/>
        <end position="437"/>
    </location>
</feature>
<evidence type="ECO:0000256" key="4">
    <source>
        <dbReference type="ARBA" id="ARBA00022692"/>
    </source>
</evidence>
<reference evidence="9 10" key="1">
    <citation type="submission" date="2019-08" db="EMBL/GenBank/DDBJ databases">
        <title>Hyperibacter terrae gen. nov., sp. nov. and Hyperibacter viscosus sp. nov., two new members in the family Rhodospirillaceae isolated from the rhizosphere of Hypericum perforatum.</title>
        <authorList>
            <person name="Noviana Z."/>
        </authorList>
    </citation>
    <scope>NUCLEOTIDE SEQUENCE [LARGE SCALE GENOMIC DNA]</scope>
    <source>
        <strain evidence="9 10">R5959</strain>
    </source>
</reference>
<dbReference type="Pfam" id="PF09335">
    <property type="entry name" value="VTT_dom"/>
    <property type="match status" value="1"/>
</dbReference>
<evidence type="ECO:0000256" key="6">
    <source>
        <dbReference type="ARBA" id="ARBA00023136"/>
    </source>
</evidence>
<keyword evidence="10" id="KW-1185">Reference proteome</keyword>
<dbReference type="KEGG" id="hadh:FRZ61_30200"/>
<gene>
    <name evidence="9" type="ORF">FRZ61_30200</name>
</gene>
<evidence type="ECO:0000256" key="2">
    <source>
        <dbReference type="ARBA" id="ARBA00010792"/>
    </source>
</evidence>
<evidence type="ECO:0000259" key="8">
    <source>
        <dbReference type="SMART" id="SM00014"/>
    </source>
</evidence>
<dbReference type="InterPro" id="IPR025902">
    <property type="entry name" value="LssY-like-C_dom"/>
</dbReference>
<dbReference type="Gene3D" id="1.20.144.10">
    <property type="entry name" value="Phosphatidic acid phosphatase type 2/haloperoxidase"/>
    <property type="match status" value="2"/>
</dbReference>
<feature type="transmembrane region" description="Helical" evidence="7">
    <location>
        <begin position="143"/>
        <end position="167"/>
    </location>
</feature>
<dbReference type="PANTHER" id="PTHR30353:SF15">
    <property type="entry name" value="INNER MEMBRANE PROTEIN YABI"/>
    <property type="match status" value="1"/>
</dbReference>
<dbReference type="PANTHER" id="PTHR30353">
    <property type="entry name" value="INNER MEMBRANE PROTEIN DEDA-RELATED"/>
    <property type="match status" value="1"/>
</dbReference>
<feature type="transmembrane region" description="Helical" evidence="7">
    <location>
        <begin position="241"/>
        <end position="262"/>
    </location>
</feature>
<feature type="transmembrane region" description="Helical" evidence="7">
    <location>
        <begin position="453"/>
        <end position="469"/>
    </location>
</feature>
<feature type="transmembrane region" description="Helical" evidence="7">
    <location>
        <begin position="59"/>
        <end position="80"/>
    </location>
</feature>
<proteinExistence type="inferred from homology"/>
<evidence type="ECO:0000256" key="1">
    <source>
        <dbReference type="ARBA" id="ARBA00004651"/>
    </source>
</evidence>
<feature type="transmembrane region" description="Helical" evidence="7">
    <location>
        <begin position="395"/>
        <end position="416"/>
    </location>
</feature>
<feature type="transmembrane region" description="Helical" evidence="7">
    <location>
        <begin position="7"/>
        <end position="28"/>
    </location>
</feature>
<dbReference type="InterPro" id="IPR032816">
    <property type="entry name" value="VTT_dom"/>
</dbReference>
<protein>
    <submittedName>
        <fullName evidence="9">Membrane protein</fullName>
    </submittedName>
</protein>
<dbReference type="EMBL" id="CP042582">
    <property type="protein sequence ID" value="QEX23085.1"/>
    <property type="molecule type" value="Genomic_DNA"/>
</dbReference>
<comment type="similarity">
    <text evidence="2">Belongs to the DedA family.</text>
</comment>
<dbReference type="AlphaFoldDB" id="A0A5J6N274"/>
<dbReference type="RefSeq" id="WP_151118511.1">
    <property type="nucleotide sequence ID" value="NZ_CP042582.1"/>
</dbReference>
<sequence length="674" mass="73542">MLDYLRGFLDFFAANPALAYGLGFLAAMAEALPVVGAVIPGSTLIVATGALVATDAIRLGPLCGWVILGAVVGDTVAYNIGRHYGRSIVTRWPFNHYPRLIDEAERFFARHGGTSVLLGRFLPATRAFVPLFAGILKMPPLRFYPTVTVAAALWALAHILPGVAVGASLTLAGAVAGRLLIFIALMVGLLLLALALVRLVLRIGLPWLDRHLARLDAWALRGESWPRRLLRSLLEPNEREFRGLVAAVILLVAALWLFFALLEGVVEGEPLVRADSAIYGLLQSLRLPWADGFMVAVTELGDPIVVIGVTLAVLLWLLSQRAWHTALYWLAAVALGSLFNTGLKLTLYRPRPVADLYSGWSALSFPSGHATVNIVMWGFLAFLATREMGPLGRRLFVALIVAFVSLIAISRLYLGAHWFSDVSAGLAFGAAWLTLLGTVYLHHRPERIHSRGLAIAAMAALIGIGAFHIDRSHRQDMALFAVRQQTEAMSLEDWRQDGWNALAERRVDLKGKYEEPFTVAWVGPPHAIALELEKAGWREPVRWSVSSLLAWLLPDPGPEALPVLPRLDDGRPPVLIRLLPRPDGSRLVLRLWPTALAIRDGNGRTLPVLVGTVAAQQPRRLLKLITLNRMQGSFDAARDTLAQTLQAGRLAPHGKPSAAQGWDGRMLLLETPGP</sequence>
<keyword evidence="6 7" id="KW-0472">Membrane</keyword>
<dbReference type="GO" id="GO:0005886">
    <property type="term" value="C:plasma membrane"/>
    <property type="evidence" value="ECO:0007669"/>
    <property type="project" value="UniProtKB-SubCell"/>
</dbReference>
<dbReference type="OrthoDB" id="9801622at2"/>
<dbReference type="SMART" id="SM00014">
    <property type="entry name" value="acidPPc"/>
    <property type="match status" value="1"/>
</dbReference>
<evidence type="ECO:0000313" key="10">
    <source>
        <dbReference type="Proteomes" id="UP000325797"/>
    </source>
</evidence>
<evidence type="ECO:0000256" key="5">
    <source>
        <dbReference type="ARBA" id="ARBA00022989"/>
    </source>
</evidence>
<dbReference type="CDD" id="cd03392">
    <property type="entry name" value="PAP2_like_2"/>
    <property type="match status" value="1"/>
</dbReference>
<feature type="transmembrane region" description="Helical" evidence="7">
    <location>
        <begin position="422"/>
        <end position="441"/>
    </location>
</feature>
<feature type="transmembrane region" description="Helical" evidence="7">
    <location>
        <begin position="325"/>
        <end position="343"/>
    </location>
</feature>